<organism evidence="2 3">
    <name type="scientific">Paenacidovorax monticola</name>
    <dbReference type="NCBI Taxonomy" id="1926868"/>
    <lineage>
        <taxon>Bacteria</taxon>
        <taxon>Pseudomonadati</taxon>
        <taxon>Pseudomonadota</taxon>
        <taxon>Betaproteobacteria</taxon>
        <taxon>Burkholderiales</taxon>
        <taxon>Comamonadaceae</taxon>
        <taxon>Paenacidovorax</taxon>
    </lineage>
</organism>
<dbReference type="PANTHER" id="PTHR43798:SF33">
    <property type="entry name" value="HYDROLASE, PUTATIVE (AFU_ORTHOLOGUE AFUA_2G14860)-RELATED"/>
    <property type="match status" value="1"/>
</dbReference>
<dbReference type="GO" id="GO:0016020">
    <property type="term" value="C:membrane"/>
    <property type="evidence" value="ECO:0007669"/>
    <property type="project" value="TreeGrafter"/>
</dbReference>
<keyword evidence="2" id="KW-0378">Hydrolase</keyword>
<keyword evidence="3" id="KW-1185">Reference proteome</keyword>
<accession>A0A7H0HCW0</accession>
<evidence type="ECO:0000259" key="1">
    <source>
        <dbReference type="Pfam" id="PF12146"/>
    </source>
</evidence>
<dbReference type="InterPro" id="IPR050266">
    <property type="entry name" value="AB_hydrolase_sf"/>
</dbReference>
<dbReference type="AlphaFoldDB" id="A0A7H0HCW0"/>
<gene>
    <name evidence="2" type="ORF">H9L24_15220</name>
</gene>
<proteinExistence type="predicted"/>
<feature type="domain" description="Serine aminopeptidase S33" evidence="1">
    <location>
        <begin position="92"/>
        <end position="201"/>
    </location>
</feature>
<sequence>MTHPTALQATGTYYQQSPGLRLFRWLLGTTERLWPTLAVRWAYRLFGTPLPLRRPGRRADWGADWRLERWPFEDAEITLYTPSAPATGPTALLLHGWGGHARQMLALADTLAAQGLRPVLVEMPAHGRSRGRMSNLPQFSRALEYVAERLRANGQVLHAVVAHSLTANAAAHAASRGLAAQRLVLLAPPASPYEYTRLFAQVFGLSERTRAAMQQRIEAREGILMRQFEPAAVGPRVAVPTLVVHDRSDRINRFADGEAYRDAIAGARLVATEGLGHRKILQAPEVLQAVAAFARPDSGQHGGKTA</sequence>
<dbReference type="Proteomes" id="UP000516057">
    <property type="component" value="Chromosome"/>
</dbReference>
<dbReference type="SUPFAM" id="SSF53474">
    <property type="entry name" value="alpha/beta-Hydrolases"/>
    <property type="match status" value="1"/>
</dbReference>
<dbReference type="Pfam" id="PF12146">
    <property type="entry name" value="Hydrolase_4"/>
    <property type="match status" value="1"/>
</dbReference>
<evidence type="ECO:0000313" key="3">
    <source>
        <dbReference type="Proteomes" id="UP000516057"/>
    </source>
</evidence>
<dbReference type="RefSeq" id="WP_187735364.1">
    <property type="nucleotide sequence ID" value="NZ_CP060790.1"/>
</dbReference>
<dbReference type="PANTHER" id="PTHR43798">
    <property type="entry name" value="MONOACYLGLYCEROL LIPASE"/>
    <property type="match status" value="1"/>
</dbReference>
<dbReference type="InterPro" id="IPR022742">
    <property type="entry name" value="Hydrolase_4"/>
</dbReference>
<dbReference type="GO" id="GO:0016787">
    <property type="term" value="F:hydrolase activity"/>
    <property type="evidence" value="ECO:0007669"/>
    <property type="project" value="UniProtKB-KW"/>
</dbReference>
<name>A0A7H0HCW0_9BURK</name>
<protein>
    <submittedName>
        <fullName evidence="2">Alpha/beta hydrolase</fullName>
    </submittedName>
</protein>
<dbReference type="InterPro" id="IPR029058">
    <property type="entry name" value="AB_hydrolase_fold"/>
</dbReference>
<reference evidence="2 3" key="1">
    <citation type="submission" date="2020-08" db="EMBL/GenBank/DDBJ databases">
        <title>Genome sequence of Acidovorax monticola KACC 19171T.</title>
        <authorList>
            <person name="Hyun D.-W."/>
            <person name="Bae J.-W."/>
        </authorList>
    </citation>
    <scope>NUCLEOTIDE SEQUENCE [LARGE SCALE GENOMIC DNA]</scope>
    <source>
        <strain evidence="2 3">KACC 19171</strain>
    </source>
</reference>
<dbReference type="EMBL" id="CP060790">
    <property type="protein sequence ID" value="QNP58376.1"/>
    <property type="molecule type" value="Genomic_DNA"/>
</dbReference>
<dbReference type="Gene3D" id="3.40.50.1820">
    <property type="entry name" value="alpha/beta hydrolase"/>
    <property type="match status" value="1"/>
</dbReference>
<evidence type="ECO:0000313" key="2">
    <source>
        <dbReference type="EMBL" id="QNP58376.1"/>
    </source>
</evidence>
<dbReference type="KEGG" id="amon:H9L24_15220"/>